<dbReference type="OrthoDB" id="6612291at2759"/>
<evidence type="ECO:0000256" key="7">
    <source>
        <dbReference type="ARBA" id="ARBA00023136"/>
    </source>
</evidence>
<dbReference type="PANTHER" id="PTHR48022:SF5">
    <property type="entry name" value="ALPHA-GLUCOSIDES PERMEASE MPH2-RELATED"/>
    <property type="match status" value="1"/>
</dbReference>
<feature type="transmembrane region" description="Helical" evidence="11">
    <location>
        <begin position="487"/>
        <end position="503"/>
    </location>
</feature>
<feature type="transmembrane region" description="Helical" evidence="11">
    <location>
        <begin position="360"/>
        <end position="377"/>
    </location>
</feature>
<feature type="transmembrane region" description="Helical" evidence="11">
    <location>
        <begin position="452"/>
        <end position="475"/>
    </location>
</feature>
<evidence type="ECO:0000256" key="1">
    <source>
        <dbReference type="ARBA" id="ARBA00004141"/>
    </source>
</evidence>
<accession>A0A9W9P2J0</accession>
<evidence type="ECO:0000256" key="9">
    <source>
        <dbReference type="RuleBase" id="RU003346"/>
    </source>
</evidence>
<dbReference type="InterPro" id="IPR020846">
    <property type="entry name" value="MFS_dom"/>
</dbReference>
<dbReference type="PANTHER" id="PTHR48022">
    <property type="entry name" value="PLASTIDIC GLUCOSE TRANSPORTER 4"/>
    <property type="match status" value="1"/>
</dbReference>
<keyword evidence="8" id="KW-0462">Maltose metabolism</keyword>
<evidence type="ECO:0000256" key="11">
    <source>
        <dbReference type="SAM" id="Phobius"/>
    </source>
</evidence>
<dbReference type="InterPro" id="IPR003663">
    <property type="entry name" value="Sugar/inositol_transpt"/>
</dbReference>
<feature type="domain" description="Major facilitator superfamily (MFS) profile" evidence="12">
    <location>
        <begin position="64"/>
        <end position="509"/>
    </location>
</feature>
<dbReference type="GO" id="GO:0005351">
    <property type="term" value="F:carbohydrate:proton symporter activity"/>
    <property type="evidence" value="ECO:0007669"/>
    <property type="project" value="TreeGrafter"/>
</dbReference>
<dbReference type="InterPro" id="IPR005828">
    <property type="entry name" value="MFS_sugar_transport-like"/>
</dbReference>
<feature type="transmembrane region" description="Helical" evidence="11">
    <location>
        <begin position="62"/>
        <end position="88"/>
    </location>
</feature>
<keyword evidence="6 11" id="KW-1133">Transmembrane helix</keyword>
<feature type="transmembrane region" description="Helical" evidence="11">
    <location>
        <begin position="418"/>
        <end position="440"/>
    </location>
</feature>
<feature type="transmembrane region" description="Helical" evidence="11">
    <location>
        <begin position="141"/>
        <end position="159"/>
    </location>
</feature>
<evidence type="ECO:0000256" key="4">
    <source>
        <dbReference type="ARBA" id="ARBA00022597"/>
    </source>
</evidence>
<evidence type="ECO:0000256" key="8">
    <source>
        <dbReference type="ARBA" id="ARBA00026248"/>
    </source>
</evidence>
<keyword evidence="7 11" id="KW-0472">Membrane</keyword>
<feature type="transmembrane region" description="Helical" evidence="11">
    <location>
        <begin position="389"/>
        <end position="406"/>
    </location>
</feature>
<dbReference type="InterPro" id="IPR005829">
    <property type="entry name" value="Sugar_transporter_CS"/>
</dbReference>
<dbReference type="GO" id="GO:0016020">
    <property type="term" value="C:membrane"/>
    <property type="evidence" value="ECO:0007669"/>
    <property type="project" value="UniProtKB-SubCell"/>
</dbReference>
<comment type="caution">
    <text evidence="13">The sequence shown here is derived from an EMBL/GenBank/DDBJ whole genome shotgun (WGS) entry which is preliminary data.</text>
</comment>
<feature type="transmembrane region" description="Helical" evidence="11">
    <location>
        <begin position="322"/>
        <end position="340"/>
    </location>
</feature>
<gene>
    <name evidence="13" type="ORF">N7469_003351</name>
</gene>
<dbReference type="Gene3D" id="1.20.1250.20">
    <property type="entry name" value="MFS general substrate transporter like domains"/>
    <property type="match status" value="1"/>
</dbReference>
<evidence type="ECO:0000256" key="2">
    <source>
        <dbReference type="ARBA" id="ARBA00010992"/>
    </source>
</evidence>
<comment type="subcellular location">
    <subcellularLocation>
        <location evidence="1">Membrane</location>
        <topology evidence="1">Multi-pass membrane protein</topology>
    </subcellularLocation>
</comment>
<keyword evidence="5 11" id="KW-0812">Transmembrane</keyword>
<reference evidence="13" key="2">
    <citation type="journal article" date="2023" name="IMA Fungus">
        <title>Comparative genomic study of the Penicillium genus elucidates a diverse pangenome and 15 lateral gene transfer events.</title>
        <authorList>
            <person name="Petersen C."/>
            <person name="Sorensen T."/>
            <person name="Nielsen M.R."/>
            <person name="Sondergaard T.E."/>
            <person name="Sorensen J.L."/>
            <person name="Fitzpatrick D.A."/>
            <person name="Frisvad J.C."/>
            <person name="Nielsen K.L."/>
        </authorList>
    </citation>
    <scope>NUCLEOTIDE SEQUENCE</scope>
    <source>
        <strain evidence="13">IBT 23319</strain>
    </source>
</reference>
<dbReference type="InterPro" id="IPR036259">
    <property type="entry name" value="MFS_trans_sf"/>
</dbReference>
<dbReference type="PROSITE" id="PS00217">
    <property type="entry name" value="SUGAR_TRANSPORT_2"/>
    <property type="match status" value="1"/>
</dbReference>
<evidence type="ECO:0000259" key="12">
    <source>
        <dbReference type="PROSITE" id="PS50850"/>
    </source>
</evidence>
<proteinExistence type="inferred from homology"/>
<dbReference type="SUPFAM" id="SSF103473">
    <property type="entry name" value="MFS general substrate transporter"/>
    <property type="match status" value="1"/>
</dbReference>
<organism evidence="13 14">
    <name type="scientific">Penicillium citrinum</name>
    <dbReference type="NCBI Taxonomy" id="5077"/>
    <lineage>
        <taxon>Eukaryota</taxon>
        <taxon>Fungi</taxon>
        <taxon>Dikarya</taxon>
        <taxon>Ascomycota</taxon>
        <taxon>Pezizomycotina</taxon>
        <taxon>Eurotiomycetes</taxon>
        <taxon>Eurotiomycetidae</taxon>
        <taxon>Eurotiales</taxon>
        <taxon>Aspergillaceae</taxon>
        <taxon>Penicillium</taxon>
    </lineage>
</organism>
<dbReference type="RefSeq" id="XP_056501683.1">
    <property type="nucleotide sequence ID" value="XM_056642271.1"/>
</dbReference>
<dbReference type="AlphaFoldDB" id="A0A9W9P2J0"/>
<dbReference type="EMBL" id="JAPQKT010000003">
    <property type="protein sequence ID" value="KAJ5234183.1"/>
    <property type="molecule type" value="Genomic_DNA"/>
</dbReference>
<dbReference type="Pfam" id="PF00083">
    <property type="entry name" value="Sugar_tr"/>
    <property type="match status" value="1"/>
</dbReference>
<reference evidence="13" key="1">
    <citation type="submission" date="2022-11" db="EMBL/GenBank/DDBJ databases">
        <authorList>
            <person name="Petersen C."/>
        </authorList>
    </citation>
    <scope>NUCLEOTIDE SEQUENCE</scope>
    <source>
        <strain evidence="13">IBT 23319</strain>
    </source>
</reference>
<dbReference type="InterPro" id="IPR050360">
    <property type="entry name" value="MFS_Sugar_Transporters"/>
</dbReference>
<dbReference type="NCBIfam" id="TIGR00879">
    <property type="entry name" value="SP"/>
    <property type="match status" value="1"/>
</dbReference>
<protein>
    <submittedName>
        <fullName evidence="13">Major facilitator superfamily domain general substrate transporter</fullName>
    </submittedName>
</protein>
<name>A0A9W9P2J0_PENCI</name>
<dbReference type="GO" id="GO:0000023">
    <property type="term" value="P:maltose metabolic process"/>
    <property type="evidence" value="ECO:0007669"/>
    <property type="project" value="UniProtKB-KW"/>
</dbReference>
<evidence type="ECO:0000256" key="5">
    <source>
        <dbReference type="ARBA" id="ARBA00022692"/>
    </source>
</evidence>
<evidence type="ECO:0000256" key="10">
    <source>
        <dbReference type="SAM" id="MobiDB-lite"/>
    </source>
</evidence>
<evidence type="ECO:0000313" key="14">
    <source>
        <dbReference type="Proteomes" id="UP001147733"/>
    </source>
</evidence>
<keyword evidence="3 9" id="KW-0813">Transport</keyword>
<sequence length="592" mass="66274">MDHSESSPSTKTQVHSSSQRNDDFEEQEQPRMAFSEAQIKEATQREHNMSIPTAFRLYSKAVSWSIVLSTAVIMEGYDLLLIFSFFAFEPWTRKYGKLQPDGTYALSAAWQSGLNNGASVGEIIGLFINGFVAERFGYRKTMIGALFLTIVFIFIPFFAPTVEVLQVGLILMGIPWGIFQILPVSYASEVCPVSLRGHLTAYINLCWVIGQLISSGVLRSLLTRTDQWSYRIPYALQWMWPVPLIVAIAFAPESPWWHIRRGNRDGAKAALHSLTARHTDDAVDLEAAVEVMAYTNKLEEKATKDASIVDCFKGHNLRRTEICCFTSITSIISGTTLMGNSTYFFEQAGMDPTNAFDLTMAQYAIGIVGIVFAWLIMTRFGRRPQYISGLFLQFIFLVGIGITGVVDPGNKNVSWATGALLLAFSLVYQSTVGPLCYSIISEMSSVRLRAQTTSLAWNVYNIFKIINGVLTPYMINPTAWNWQAKAGFFWGGLCLLSFVWAFFRLPETKGRTYAELDILFERGVSARKFASSSVDIFSSKLYEESEEFQNDLILPSDRRDNVIRNEKRGDGDGDGDGEMVGGHRVGQREDLV</sequence>
<feature type="transmembrane region" description="Helical" evidence="11">
    <location>
        <begin position="238"/>
        <end position="259"/>
    </location>
</feature>
<dbReference type="FunFam" id="1.20.1250.20:FF:000254">
    <property type="entry name" value="MAL31p Maltose permease"/>
    <property type="match status" value="1"/>
</dbReference>
<feature type="region of interest" description="Disordered" evidence="10">
    <location>
        <begin position="563"/>
        <end position="592"/>
    </location>
</feature>
<evidence type="ECO:0000313" key="13">
    <source>
        <dbReference type="EMBL" id="KAJ5234183.1"/>
    </source>
</evidence>
<keyword evidence="14" id="KW-1185">Reference proteome</keyword>
<comment type="similarity">
    <text evidence="2 9">Belongs to the major facilitator superfamily. Sugar transporter (TC 2.A.1.1) family.</text>
</comment>
<dbReference type="Proteomes" id="UP001147733">
    <property type="component" value="Unassembled WGS sequence"/>
</dbReference>
<keyword evidence="4" id="KW-0762">Sugar transport</keyword>
<dbReference type="PROSITE" id="PS50850">
    <property type="entry name" value="MFS"/>
    <property type="match status" value="1"/>
</dbReference>
<evidence type="ECO:0000256" key="6">
    <source>
        <dbReference type="ARBA" id="ARBA00022989"/>
    </source>
</evidence>
<evidence type="ECO:0000256" key="3">
    <source>
        <dbReference type="ARBA" id="ARBA00022448"/>
    </source>
</evidence>
<feature type="transmembrane region" description="Helical" evidence="11">
    <location>
        <begin position="199"/>
        <end position="218"/>
    </location>
</feature>
<feature type="transmembrane region" description="Helical" evidence="11">
    <location>
        <begin position="165"/>
        <end position="187"/>
    </location>
</feature>
<feature type="region of interest" description="Disordered" evidence="10">
    <location>
        <begin position="1"/>
        <end position="30"/>
    </location>
</feature>
<feature type="compositionally biased region" description="Polar residues" evidence="10">
    <location>
        <begin position="1"/>
        <end position="19"/>
    </location>
</feature>
<dbReference type="GeneID" id="81381438"/>